<proteinExistence type="predicted"/>
<dbReference type="RefSeq" id="WP_342853597.1">
    <property type="nucleotide sequence ID" value="NZ_JBBMRA010000001.1"/>
</dbReference>
<sequence>MNWFVLLMTLVCFNTVHAAEVLVMRDPFSAPKTLQNTDEAGGVNGLLNAFGRGFRSTPDDVKVPALLFKGYVDRGANLPPMALIQIAGSRVHMVKEGDEINIDPTNPRHAIRITKISRLSLTIEAGTLGQMKVLR</sequence>
<feature type="signal peptide" evidence="1">
    <location>
        <begin position="1"/>
        <end position="18"/>
    </location>
</feature>
<gene>
    <name evidence="2" type="ORF">WNY58_02405</name>
</gene>
<evidence type="ECO:0000256" key="1">
    <source>
        <dbReference type="SAM" id="SignalP"/>
    </source>
</evidence>
<feature type="chain" id="PRO_5046160054" description="Flagella basal body P-ring formation protein FlgA" evidence="1">
    <location>
        <begin position="19"/>
        <end position="135"/>
    </location>
</feature>
<keyword evidence="1" id="KW-0732">Signal</keyword>
<protein>
    <recommendedName>
        <fullName evidence="4">Flagella basal body P-ring formation protein FlgA</fullName>
    </recommendedName>
</protein>
<organism evidence="2 3">
    <name type="scientific">Neptuniibacter pectenicola</name>
    <dbReference type="NCBI Taxonomy" id="1806669"/>
    <lineage>
        <taxon>Bacteria</taxon>
        <taxon>Pseudomonadati</taxon>
        <taxon>Pseudomonadota</taxon>
        <taxon>Gammaproteobacteria</taxon>
        <taxon>Oceanospirillales</taxon>
        <taxon>Oceanospirillaceae</taxon>
        <taxon>Neptuniibacter</taxon>
    </lineage>
</organism>
<reference evidence="2 3" key="1">
    <citation type="submission" date="2024-03" db="EMBL/GenBank/DDBJ databases">
        <title>Community enrichment and isolation of bacterial strains for fucoidan degradation.</title>
        <authorList>
            <person name="Sichert A."/>
        </authorList>
    </citation>
    <scope>NUCLEOTIDE SEQUENCE [LARGE SCALE GENOMIC DNA]</scope>
    <source>
        <strain evidence="2 3">AS76</strain>
    </source>
</reference>
<name>A0ABU9TND1_9GAMM</name>
<dbReference type="EMBL" id="JBBMRA010000001">
    <property type="protein sequence ID" value="MEM5535235.1"/>
    <property type="molecule type" value="Genomic_DNA"/>
</dbReference>
<comment type="caution">
    <text evidence="2">The sequence shown here is derived from an EMBL/GenBank/DDBJ whole genome shotgun (WGS) entry which is preliminary data.</text>
</comment>
<keyword evidence="3" id="KW-1185">Reference proteome</keyword>
<evidence type="ECO:0000313" key="3">
    <source>
        <dbReference type="Proteomes" id="UP001449225"/>
    </source>
</evidence>
<evidence type="ECO:0000313" key="2">
    <source>
        <dbReference type="EMBL" id="MEM5535235.1"/>
    </source>
</evidence>
<dbReference type="Proteomes" id="UP001449225">
    <property type="component" value="Unassembled WGS sequence"/>
</dbReference>
<accession>A0ABU9TND1</accession>
<evidence type="ECO:0008006" key="4">
    <source>
        <dbReference type="Google" id="ProtNLM"/>
    </source>
</evidence>